<evidence type="ECO:0000313" key="1">
    <source>
        <dbReference type="EMBL" id="OYR32444.1"/>
    </source>
</evidence>
<evidence type="ECO:0000313" key="2">
    <source>
        <dbReference type="Proteomes" id="UP000216363"/>
    </source>
</evidence>
<comment type="caution">
    <text evidence="1">The sequence shown here is derived from an EMBL/GenBank/DDBJ whole genome shotgun (WGS) entry which is preliminary data.</text>
</comment>
<protein>
    <submittedName>
        <fullName evidence="1">Uncharacterized protein</fullName>
    </submittedName>
</protein>
<name>A0A256GYZ2_9HYPH</name>
<dbReference type="Proteomes" id="UP000216363">
    <property type="component" value="Unassembled WGS sequence"/>
</dbReference>
<reference evidence="1 2" key="1">
    <citation type="submission" date="2017-07" db="EMBL/GenBank/DDBJ databases">
        <title>Draft genome of Ochrobactrum lupini type strain LUP21.</title>
        <authorList>
            <person name="Krzyzanowska D.M."/>
            <person name="Jafra S."/>
        </authorList>
    </citation>
    <scope>NUCLEOTIDE SEQUENCE [LARGE SCALE GENOMIC DNA]</scope>
    <source>
        <strain evidence="1 2">LUP21</strain>
    </source>
</reference>
<gene>
    <name evidence="1" type="ORF">CES86_0100</name>
</gene>
<accession>A0A256GYZ2</accession>
<dbReference type="AlphaFoldDB" id="A0A256GYZ2"/>
<dbReference type="EMBL" id="NNRN01000029">
    <property type="protein sequence ID" value="OYR32444.1"/>
    <property type="molecule type" value="Genomic_DNA"/>
</dbReference>
<dbReference type="RefSeq" id="WP_235819883.1">
    <property type="nucleotide sequence ID" value="NZ_JBHEEP010000007.1"/>
</dbReference>
<proteinExistence type="predicted"/>
<organism evidence="1 2">
    <name type="scientific">Brucella lupini</name>
    <dbReference type="NCBI Taxonomy" id="255457"/>
    <lineage>
        <taxon>Bacteria</taxon>
        <taxon>Pseudomonadati</taxon>
        <taxon>Pseudomonadota</taxon>
        <taxon>Alphaproteobacteria</taxon>
        <taxon>Hyphomicrobiales</taxon>
        <taxon>Brucellaceae</taxon>
        <taxon>Brucella/Ochrobactrum group</taxon>
        <taxon>Brucella</taxon>
    </lineage>
</organism>
<sequence>METEQVDLIGAPEPSELQQAAPLFEGLKPAFAAQAADFRPSKARISIPFDWRK</sequence>